<dbReference type="EMBL" id="CAXIEN010000138">
    <property type="protein sequence ID" value="CAL1280961.1"/>
    <property type="molecule type" value="Genomic_DNA"/>
</dbReference>
<gene>
    <name evidence="1" type="ORF">LARSCL_LOCUS11287</name>
</gene>
<accession>A0AAV2AAG6</accession>
<keyword evidence="2" id="KW-1185">Reference proteome</keyword>
<protein>
    <submittedName>
        <fullName evidence="1">Uncharacterized protein</fullName>
    </submittedName>
</protein>
<proteinExistence type="predicted"/>
<comment type="caution">
    <text evidence="1">The sequence shown here is derived from an EMBL/GenBank/DDBJ whole genome shotgun (WGS) entry which is preliminary data.</text>
</comment>
<evidence type="ECO:0000313" key="2">
    <source>
        <dbReference type="Proteomes" id="UP001497382"/>
    </source>
</evidence>
<organism evidence="1 2">
    <name type="scientific">Larinioides sclopetarius</name>
    <dbReference type="NCBI Taxonomy" id="280406"/>
    <lineage>
        <taxon>Eukaryota</taxon>
        <taxon>Metazoa</taxon>
        <taxon>Ecdysozoa</taxon>
        <taxon>Arthropoda</taxon>
        <taxon>Chelicerata</taxon>
        <taxon>Arachnida</taxon>
        <taxon>Araneae</taxon>
        <taxon>Araneomorphae</taxon>
        <taxon>Entelegynae</taxon>
        <taxon>Araneoidea</taxon>
        <taxon>Araneidae</taxon>
        <taxon>Larinioides</taxon>
    </lineage>
</organism>
<dbReference type="AlphaFoldDB" id="A0AAV2AAG6"/>
<dbReference type="Proteomes" id="UP001497382">
    <property type="component" value="Unassembled WGS sequence"/>
</dbReference>
<evidence type="ECO:0000313" key="1">
    <source>
        <dbReference type="EMBL" id="CAL1280961.1"/>
    </source>
</evidence>
<sequence length="67" mass="7788">MFSMTRFGSRWIFPSIHHPRILNHNHVLGCPSLYNNVAVEEYLMTQFMELVALFSVTYASIHNCCIV</sequence>
<name>A0AAV2AAG6_9ARAC</name>
<reference evidence="1 2" key="1">
    <citation type="submission" date="2024-04" db="EMBL/GenBank/DDBJ databases">
        <authorList>
            <person name="Rising A."/>
            <person name="Reimegard J."/>
            <person name="Sonavane S."/>
            <person name="Akerstrom W."/>
            <person name="Nylinder S."/>
            <person name="Hedman E."/>
            <person name="Kallberg Y."/>
        </authorList>
    </citation>
    <scope>NUCLEOTIDE SEQUENCE [LARGE SCALE GENOMIC DNA]</scope>
</reference>